<comment type="caution">
    <text evidence="1">The sequence shown here is derived from an EMBL/GenBank/DDBJ whole genome shotgun (WGS) entry which is preliminary data.</text>
</comment>
<organism evidence="1 2">
    <name type="scientific">Hasllibacter halocynthiae</name>
    <dbReference type="NCBI Taxonomy" id="595589"/>
    <lineage>
        <taxon>Bacteria</taxon>
        <taxon>Pseudomonadati</taxon>
        <taxon>Pseudomonadota</taxon>
        <taxon>Alphaproteobacteria</taxon>
        <taxon>Rhodobacterales</taxon>
        <taxon>Roseobacteraceae</taxon>
        <taxon>Hasllibacter</taxon>
    </lineage>
</organism>
<dbReference type="Proteomes" id="UP000238801">
    <property type="component" value="Unassembled WGS sequence"/>
</dbReference>
<dbReference type="RefSeq" id="WP_106160950.1">
    <property type="nucleotide sequence ID" value="NZ_PVTT01000002.1"/>
</dbReference>
<name>A0A2T0X360_9RHOB</name>
<proteinExistence type="predicted"/>
<evidence type="ECO:0000313" key="1">
    <source>
        <dbReference type="EMBL" id="PRY93347.1"/>
    </source>
</evidence>
<protein>
    <recommendedName>
        <fullName evidence="3">Peptidase inhibitor I78 family protein</fullName>
    </recommendedName>
</protein>
<sequence>MRWMIPALLLLTACAAPQPEADGPIPSCDLPSYGDLIGQVATRALLDRDPRLFVLRAGVDAARSFRSGRVGLRTTESGLIIGITCGRRT</sequence>
<evidence type="ECO:0008006" key="3">
    <source>
        <dbReference type="Google" id="ProtNLM"/>
    </source>
</evidence>
<accession>A0A2T0X360</accession>
<reference evidence="1 2" key="1">
    <citation type="submission" date="2018-03" db="EMBL/GenBank/DDBJ databases">
        <title>Genomic Encyclopedia of Archaeal and Bacterial Type Strains, Phase II (KMG-II): from individual species to whole genera.</title>
        <authorList>
            <person name="Goeker M."/>
        </authorList>
    </citation>
    <scope>NUCLEOTIDE SEQUENCE [LARGE SCALE GENOMIC DNA]</scope>
    <source>
        <strain evidence="1 2">DSM 29318</strain>
    </source>
</reference>
<keyword evidence="2" id="KW-1185">Reference proteome</keyword>
<dbReference type="AlphaFoldDB" id="A0A2T0X360"/>
<gene>
    <name evidence="1" type="ORF">BCF33_2215</name>
</gene>
<evidence type="ECO:0000313" key="2">
    <source>
        <dbReference type="Proteomes" id="UP000238801"/>
    </source>
</evidence>
<dbReference type="EMBL" id="PVTT01000002">
    <property type="protein sequence ID" value="PRY93347.1"/>
    <property type="molecule type" value="Genomic_DNA"/>
</dbReference>